<name>A0ABR6ETR1_9SPHI</name>
<dbReference type="SUPFAM" id="SSF51338">
    <property type="entry name" value="Composite domain of metallo-dependent hydrolases"/>
    <property type="match status" value="1"/>
</dbReference>
<accession>A0ABR6ETR1</accession>
<gene>
    <name evidence="2" type="ORF">GM920_06640</name>
</gene>
<dbReference type="EMBL" id="WNXC01000001">
    <property type="protein sequence ID" value="MBB2148586.1"/>
    <property type="molecule type" value="Genomic_DNA"/>
</dbReference>
<dbReference type="InterPro" id="IPR051781">
    <property type="entry name" value="Metallo-dep_Hydrolase"/>
</dbReference>
<dbReference type="SUPFAM" id="SSF51556">
    <property type="entry name" value="Metallo-dependent hydrolases"/>
    <property type="match status" value="1"/>
</dbReference>
<dbReference type="PANTHER" id="PTHR43135">
    <property type="entry name" value="ALPHA-D-RIBOSE 1-METHYLPHOSPHONATE 5-TRIPHOSPHATE DIPHOSPHATASE"/>
    <property type="match status" value="1"/>
</dbReference>
<evidence type="ECO:0000313" key="3">
    <source>
        <dbReference type="Proteomes" id="UP000636110"/>
    </source>
</evidence>
<proteinExistence type="predicted"/>
<dbReference type="Gene3D" id="3.40.50.10910">
    <property type="entry name" value="Amidohydrolase"/>
    <property type="match status" value="1"/>
</dbReference>
<dbReference type="Pfam" id="PF01979">
    <property type="entry name" value="Amidohydro_1"/>
    <property type="match status" value="1"/>
</dbReference>
<dbReference type="Gene3D" id="1.20.58.520">
    <property type="entry name" value="Amidohydrolase"/>
    <property type="match status" value="1"/>
</dbReference>
<evidence type="ECO:0000259" key="1">
    <source>
        <dbReference type="Pfam" id="PF01979"/>
    </source>
</evidence>
<dbReference type="RefSeq" id="WP_182954705.1">
    <property type="nucleotide sequence ID" value="NZ_WNXC01000001.1"/>
</dbReference>
<sequence length="585" mass="65661">MNRQIALIYLSILGGLILPKHSLSQDKIIYSIYKMERKIGTEEVLSTQANGQVTDQINIVTNDRGADMALNCLFTSNSEKTSYRSVGHTSRFKKEHADTTFITGTNFPISDNGSIWMKSQLLSFWLKNGKPKTIKSAWNGELSTITKIAEETDPLTQQTLSVIELKNQHNEILWINAEGHAVYLASCDTEGDKREIIDNKYLSFFNNFNIKSNEYLIETYRKANKSLAVSYENIVLTGGNVIDLADGGKILYDNMLLIKNGKIEYIGKTDRQLIPEGAHVIDVTNKFLIPGLWNMHVHIFHPDYLKKELLTGVTSVRDMANEFDFVSRLKKSIAEPHFPAPRLMTAGVIDGNSKFSLGIVIATDDKTAKQEVKRYYDTGFDQIKVYSYVKKNVLTAIVTEANRYHMDVVGHLPVGYLLGTVVDNGIKSISHIHYFMNSLKWGKDNLITDNKVLLDHIKEKNIYLDPTLNVYSLTGDPKIGNYKRILKQLHAYGIPVVAGTDNEGSLIQELESYVSLGFSPLEALQSATIIPAKMMNMTHQSGSLHQGKNSDILVLNANPLENISALQQLNIIIKGQSIIMKEKEQ</sequence>
<keyword evidence="3" id="KW-1185">Reference proteome</keyword>
<dbReference type="InterPro" id="IPR032466">
    <property type="entry name" value="Metal_Hydrolase"/>
</dbReference>
<reference evidence="2 3" key="1">
    <citation type="submission" date="2019-11" db="EMBL/GenBank/DDBJ databases">
        <title>Description of Pedobacter sp. LMG 31462T.</title>
        <authorList>
            <person name="Carlier A."/>
            <person name="Qi S."/>
            <person name="Vandamme P."/>
        </authorList>
    </citation>
    <scope>NUCLEOTIDE SEQUENCE [LARGE SCALE GENOMIC DNA]</scope>
    <source>
        <strain evidence="2 3">LMG 31462</strain>
    </source>
</reference>
<dbReference type="Proteomes" id="UP000636110">
    <property type="component" value="Unassembled WGS sequence"/>
</dbReference>
<dbReference type="Gene3D" id="3.30.110.90">
    <property type="entry name" value="Amidohydrolase"/>
    <property type="match status" value="1"/>
</dbReference>
<organism evidence="2 3">
    <name type="scientific">Pedobacter gandavensis</name>
    <dbReference type="NCBI Taxonomy" id="2679963"/>
    <lineage>
        <taxon>Bacteria</taxon>
        <taxon>Pseudomonadati</taxon>
        <taxon>Bacteroidota</taxon>
        <taxon>Sphingobacteriia</taxon>
        <taxon>Sphingobacteriales</taxon>
        <taxon>Sphingobacteriaceae</taxon>
        <taxon>Pedobacter</taxon>
    </lineage>
</organism>
<dbReference type="InterPro" id="IPR006680">
    <property type="entry name" value="Amidohydro-rel"/>
</dbReference>
<comment type="caution">
    <text evidence="2">The sequence shown here is derived from an EMBL/GenBank/DDBJ whole genome shotgun (WGS) entry which is preliminary data.</text>
</comment>
<dbReference type="PANTHER" id="PTHR43135:SF3">
    <property type="entry name" value="ALPHA-D-RIBOSE 1-METHYLPHOSPHONATE 5-TRIPHOSPHATE DIPHOSPHATASE"/>
    <property type="match status" value="1"/>
</dbReference>
<dbReference type="Gene3D" id="2.30.40.10">
    <property type="entry name" value="Urease, subunit C, domain 1"/>
    <property type="match status" value="1"/>
</dbReference>
<protein>
    <submittedName>
        <fullName evidence="2">Amidohydrolase family protein</fullName>
    </submittedName>
</protein>
<dbReference type="InterPro" id="IPR011059">
    <property type="entry name" value="Metal-dep_hydrolase_composite"/>
</dbReference>
<feature type="domain" description="Amidohydrolase-related" evidence="1">
    <location>
        <begin position="287"/>
        <end position="575"/>
    </location>
</feature>
<evidence type="ECO:0000313" key="2">
    <source>
        <dbReference type="EMBL" id="MBB2148586.1"/>
    </source>
</evidence>